<comment type="similarity">
    <text evidence="1 2">Belongs to the UPF0102 family.</text>
</comment>
<protein>
    <recommendedName>
        <fullName evidence="2">UPF0102 protein NQF86_02645</fullName>
    </recommendedName>
</protein>
<keyword evidence="4" id="KW-1185">Reference proteome</keyword>
<accession>A0ABT3WFD7</accession>
<name>A0ABT3WFD7_9PROT</name>
<reference evidence="3" key="1">
    <citation type="submission" date="2022-07" db="EMBL/GenBank/DDBJ databases">
        <title>Bombella genomes.</title>
        <authorList>
            <person name="Harer L."/>
            <person name="Styblova S."/>
            <person name="Ehrmann M."/>
        </authorList>
    </citation>
    <scope>NUCLEOTIDE SEQUENCE</scope>
    <source>
        <strain evidence="3">TMW 2.2543</strain>
    </source>
</reference>
<proteinExistence type="inferred from homology"/>
<dbReference type="Proteomes" id="UP001165576">
    <property type="component" value="Unassembled WGS sequence"/>
</dbReference>
<evidence type="ECO:0000313" key="4">
    <source>
        <dbReference type="Proteomes" id="UP001165576"/>
    </source>
</evidence>
<dbReference type="HAMAP" id="MF_00048">
    <property type="entry name" value="UPF0102"/>
    <property type="match status" value="1"/>
</dbReference>
<dbReference type="PANTHER" id="PTHR34039:SF1">
    <property type="entry name" value="UPF0102 PROTEIN YRAN"/>
    <property type="match status" value="1"/>
</dbReference>
<dbReference type="PANTHER" id="PTHR34039">
    <property type="entry name" value="UPF0102 PROTEIN YRAN"/>
    <property type="match status" value="1"/>
</dbReference>
<evidence type="ECO:0000256" key="2">
    <source>
        <dbReference type="HAMAP-Rule" id="MF_00048"/>
    </source>
</evidence>
<evidence type="ECO:0000256" key="1">
    <source>
        <dbReference type="ARBA" id="ARBA00006738"/>
    </source>
</evidence>
<dbReference type="Pfam" id="PF02021">
    <property type="entry name" value="UPF0102"/>
    <property type="match status" value="1"/>
</dbReference>
<dbReference type="SUPFAM" id="SSF52980">
    <property type="entry name" value="Restriction endonuclease-like"/>
    <property type="match status" value="1"/>
</dbReference>
<organism evidence="3 4">
    <name type="scientific">Bombella pluederhausensis</name>
    <dbReference type="NCBI Taxonomy" id="2967336"/>
    <lineage>
        <taxon>Bacteria</taxon>
        <taxon>Pseudomonadati</taxon>
        <taxon>Pseudomonadota</taxon>
        <taxon>Alphaproteobacteria</taxon>
        <taxon>Acetobacterales</taxon>
        <taxon>Acetobacteraceae</taxon>
        <taxon>Bombella</taxon>
    </lineage>
</organism>
<comment type="caution">
    <text evidence="3">The sequence shown here is derived from an EMBL/GenBank/DDBJ whole genome shotgun (WGS) entry which is preliminary data.</text>
</comment>
<gene>
    <name evidence="3" type="ORF">NQF86_02645</name>
</gene>
<evidence type="ECO:0000313" key="3">
    <source>
        <dbReference type="EMBL" id="MCX5617573.1"/>
    </source>
</evidence>
<dbReference type="RefSeq" id="WP_266116048.1">
    <property type="nucleotide sequence ID" value="NZ_JANIDY010000001.1"/>
</dbReference>
<sequence>MISAPSPARRKRGSLAYKAGLEAETLAAEFLLGQGYSLLGQRIRTPYGELDLLVANEDWLLAIEVKQRTTLADARYALSHRQGQRLLRAFGFIIETRPDWQRPNNRLDVLIIDGQGAIEHIEDALRLS</sequence>
<dbReference type="EMBL" id="JANIDY010000001">
    <property type="protein sequence ID" value="MCX5617573.1"/>
    <property type="molecule type" value="Genomic_DNA"/>
</dbReference>
<dbReference type="InterPro" id="IPR003509">
    <property type="entry name" value="UPF0102_YraN-like"/>
</dbReference>
<dbReference type="InterPro" id="IPR011856">
    <property type="entry name" value="tRNA_endonuc-like_dom_sf"/>
</dbReference>
<dbReference type="InterPro" id="IPR011335">
    <property type="entry name" value="Restrct_endonuc-II-like"/>
</dbReference>
<dbReference type="Gene3D" id="3.40.1350.10">
    <property type="match status" value="1"/>
</dbReference>